<reference evidence="1 2" key="3">
    <citation type="journal article" date="2019" name="Int. J. Syst. Evol. Microbiol.">
        <title>Nitrosopumilus adriaticus sp. nov. and Nitrosopumilus piranensis sp. nov., two ammonia-oxidizing archaea from the Adriatic Sea and members of the class Nitrososphaeria.</title>
        <authorList>
            <person name="Bayer B."/>
            <person name="Vojvoda J."/>
            <person name="Reinthaler T."/>
            <person name="Reyes C."/>
            <person name="Pinto M."/>
            <person name="Herndl G.J."/>
        </authorList>
    </citation>
    <scope>NUCLEOTIDE SEQUENCE [LARGE SCALE GENOMIC DNA]</scope>
    <source>
        <strain evidence="1 2">D3C</strain>
    </source>
</reference>
<organism evidence="1 2">
    <name type="scientific">Nitrosopumilus piranensis</name>
    <dbReference type="NCBI Taxonomy" id="1582439"/>
    <lineage>
        <taxon>Archaea</taxon>
        <taxon>Nitrososphaerota</taxon>
        <taxon>Nitrososphaeria</taxon>
        <taxon>Nitrosopumilales</taxon>
        <taxon>Nitrosopumilaceae</taxon>
        <taxon>Nitrosopumilus</taxon>
    </lineage>
</organism>
<keyword evidence="2" id="KW-1185">Reference proteome</keyword>
<dbReference type="Proteomes" id="UP000032027">
    <property type="component" value="Chromosome"/>
</dbReference>
<evidence type="ECO:0000313" key="2">
    <source>
        <dbReference type="Proteomes" id="UP000032027"/>
    </source>
</evidence>
<gene>
    <name evidence="1" type="ORF">NPIRD3C_0760</name>
</gene>
<dbReference type="STRING" id="1582439.NPIRD3C_0760"/>
<dbReference type="KEGG" id="nid:NPIRD3C_0760"/>
<dbReference type="EMBL" id="CP010868">
    <property type="protein sequence ID" value="AJM91972.1"/>
    <property type="molecule type" value="Genomic_DNA"/>
</dbReference>
<protein>
    <submittedName>
        <fullName evidence="1">Uncharacterized protein</fullName>
    </submittedName>
</protein>
<reference evidence="1 2" key="2">
    <citation type="journal article" date="2016" name="ISME J.">
        <title>Physiological and genomic characterization of two novel marine thaumarchaeal strains indicates niche differentiation.</title>
        <authorList>
            <person name="Bayer B."/>
            <person name="Vojvoda J."/>
            <person name="Offre P."/>
            <person name="Alves R.J."/>
            <person name="Elisabeth N.H."/>
            <person name="Garcia J.A."/>
            <person name="Volland J.M."/>
            <person name="Srivastava A."/>
            <person name="Schleper C."/>
            <person name="Herndl G.J."/>
        </authorList>
    </citation>
    <scope>NUCLEOTIDE SEQUENCE [LARGE SCALE GENOMIC DNA]</scope>
    <source>
        <strain evidence="1 2">D3C</strain>
    </source>
</reference>
<dbReference type="AlphaFoldDB" id="A0A0C5C9W5"/>
<dbReference type="PATRIC" id="fig|1582439.9.peg.777"/>
<evidence type="ECO:0000313" key="1">
    <source>
        <dbReference type="EMBL" id="AJM91972.1"/>
    </source>
</evidence>
<reference evidence="2" key="1">
    <citation type="submission" date="2015-02" db="EMBL/GenBank/DDBJ databases">
        <title>Characterization of two novel Thaumarchaeota isolated from the Northern Adriatic Sea.</title>
        <authorList>
            <person name="Bayer B."/>
            <person name="Vojvoda J."/>
            <person name="Offre P."/>
            <person name="Srivastava A."/>
            <person name="Elisabeth N."/>
            <person name="Garcia J.A.L."/>
            <person name="Schleper C."/>
            <person name="Herndl G.J."/>
        </authorList>
    </citation>
    <scope>NUCLEOTIDE SEQUENCE [LARGE SCALE GENOMIC DNA]</scope>
    <source>
        <strain evidence="2">D3C</strain>
    </source>
</reference>
<proteinExistence type="predicted"/>
<sequence>MLLMLSEKGKYASATENRRFVWAEIIWPLILELNDVAFTLKQFQDKRDKICKEQNLSINIPSRGLASLQQKGILLKEGTLYSIHYKLIPYMRLKAGCDYATAIREVRLK</sequence>
<dbReference type="HOGENOM" id="CLU_2216928_0_0_2"/>
<accession>A0A0C5C9W5</accession>
<name>A0A0C5C9W5_9ARCH</name>